<dbReference type="OrthoDB" id="9807356at2"/>
<dbReference type="Proteomes" id="UP000061135">
    <property type="component" value="Chromosome"/>
</dbReference>
<proteinExistence type="predicted"/>
<dbReference type="PANTHER" id="PTHR30160">
    <property type="entry name" value="TETRAACYLDISACCHARIDE 4'-KINASE-RELATED"/>
    <property type="match status" value="1"/>
</dbReference>
<dbReference type="KEGG" id="pdq:CL55_00002720"/>
<gene>
    <name evidence="3" type="ORF">CL55_00002720</name>
</gene>
<evidence type="ECO:0000313" key="4">
    <source>
        <dbReference type="Proteomes" id="UP000061135"/>
    </source>
</evidence>
<dbReference type="Gene3D" id="3.40.50.2000">
    <property type="entry name" value="Glycogen Phosphorylase B"/>
    <property type="match status" value="2"/>
</dbReference>
<dbReference type="PATRIC" id="fig|576611.7.peg.274"/>
<dbReference type="STRING" id="1835254.CL55_00002720"/>
<dbReference type="HOGENOM" id="CLU_690491_0_0_4"/>
<dbReference type="InterPro" id="IPR051199">
    <property type="entry name" value="LPS_LOS_Heptosyltrfase"/>
</dbReference>
<evidence type="ECO:0000313" key="3">
    <source>
        <dbReference type="EMBL" id="AKD24605.1"/>
    </source>
</evidence>
<accession>A0A0E3ZIP0</accession>
<sequence>MRKKIETNYIKIKLALYAIVHFGWECIRNPRSIPRYIKVANLSLQKGGVQKLIDDIFRVYLPKKYLLKTKLHIKEPSTSIFSKIRVHQAGINTCSVQKNVYKVDANVSILIIRAGAMGDVLLATPIVKLLHEKYDGLCLITVATRYPAVFTNNPYIYKTLSIKELRYLENNYDVILNLDLCYEKNRFLHITSAYNFLAFGAHQNNQFLQPELFLSNYDEKIVEKWLNDIGGPYIVCHNRIDPSQQYRNVKPKDWEYLITELSVKTGLKILQIGGEELDVALTNKDLPLIDARGKLSLQQSKGLIENAALFIGTDAGPLHIAACTKTPIVSFFTIAHHEVRKPLRSPDAIFTAITPEVSCYGCQNLYPFGSQWECERGDFACTSKFNIKNALNACLSIIK</sequence>
<dbReference type="InterPro" id="IPR002201">
    <property type="entry name" value="Glyco_trans_9"/>
</dbReference>
<keyword evidence="1" id="KW-0328">Glycosyltransferase</keyword>
<evidence type="ECO:0000256" key="1">
    <source>
        <dbReference type="ARBA" id="ARBA00022676"/>
    </source>
</evidence>
<dbReference type="GO" id="GO:0005829">
    <property type="term" value="C:cytosol"/>
    <property type="evidence" value="ECO:0007669"/>
    <property type="project" value="TreeGrafter"/>
</dbReference>
<evidence type="ECO:0000256" key="2">
    <source>
        <dbReference type="ARBA" id="ARBA00022679"/>
    </source>
</evidence>
<reference evidence="3 4" key="1">
    <citation type="submission" date="2014-03" db="EMBL/GenBank/DDBJ databases">
        <title>Genome of Polynucleobacter strain MWH-MoK4.</title>
        <authorList>
            <person name="Hahn M.W."/>
        </authorList>
    </citation>
    <scope>NUCLEOTIDE SEQUENCE [LARGE SCALE GENOMIC DNA]</scope>
    <source>
        <strain evidence="3 4">MWH-MoK4</strain>
    </source>
</reference>
<keyword evidence="4" id="KW-1185">Reference proteome</keyword>
<dbReference type="Pfam" id="PF01075">
    <property type="entry name" value="Glyco_transf_9"/>
    <property type="match status" value="1"/>
</dbReference>
<dbReference type="RefSeq" id="WP_046329543.1">
    <property type="nucleotide sequence ID" value="NZ_CP007501.1"/>
</dbReference>
<organism evidence="3 4">
    <name type="scientific">Polynucleobacter duraquae</name>
    <dbReference type="NCBI Taxonomy" id="1835254"/>
    <lineage>
        <taxon>Bacteria</taxon>
        <taxon>Pseudomonadati</taxon>
        <taxon>Pseudomonadota</taxon>
        <taxon>Betaproteobacteria</taxon>
        <taxon>Burkholderiales</taxon>
        <taxon>Burkholderiaceae</taxon>
        <taxon>Polynucleobacter</taxon>
    </lineage>
</organism>
<dbReference type="GO" id="GO:0009244">
    <property type="term" value="P:lipopolysaccharide core region biosynthetic process"/>
    <property type="evidence" value="ECO:0007669"/>
    <property type="project" value="TreeGrafter"/>
</dbReference>
<dbReference type="EMBL" id="CP007501">
    <property type="protein sequence ID" value="AKD24605.1"/>
    <property type="molecule type" value="Genomic_DNA"/>
</dbReference>
<protein>
    <submittedName>
        <fullName evidence="3">ADP-heptose:LPS heptosyltransferase</fullName>
    </submittedName>
</protein>
<dbReference type="AlphaFoldDB" id="A0A0E3ZIP0"/>
<name>A0A0E3ZIP0_9BURK</name>
<dbReference type="SUPFAM" id="SSF53756">
    <property type="entry name" value="UDP-Glycosyltransferase/glycogen phosphorylase"/>
    <property type="match status" value="1"/>
</dbReference>
<keyword evidence="2" id="KW-0808">Transferase</keyword>
<dbReference type="GO" id="GO:0008713">
    <property type="term" value="F:ADP-heptose-lipopolysaccharide heptosyltransferase activity"/>
    <property type="evidence" value="ECO:0007669"/>
    <property type="project" value="TreeGrafter"/>
</dbReference>
<dbReference type="CDD" id="cd03789">
    <property type="entry name" value="GT9_LPS_heptosyltransferase"/>
    <property type="match status" value="1"/>
</dbReference>